<protein>
    <submittedName>
        <fullName evidence="1">Flavonol synthase/flavanone 3-hydroxylase-like</fullName>
    </submittedName>
</protein>
<sequence>MASSKTQPASFVSITTLHAPPPILLWASGATRIPERSPSYPRMRLVALTSRGSPMASGSVLSRYQILTSLTLAISFRFGATIGMKARSIGRL</sequence>
<name>A0AAX6HA25_IRIPA</name>
<evidence type="ECO:0000313" key="2">
    <source>
        <dbReference type="Proteomes" id="UP001140949"/>
    </source>
</evidence>
<keyword evidence="2" id="KW-1185">Reference proteome</keyword>
<evidence type="ECO:0000313" key="1">
    <source>
        <dbReference type="EMBL" id="KAJ6837909.1"/>
    </source>
</evidence>
<gene>
    <name evidence="1" type="ORF">M6B38_323285</name>
</gene>
<accession>A0AAX6HA25</accession>
<organism evidence="1 2">
    <name type="scientific">Iris pallida</name>
    <name type="common">Sweet iris</name>
    <dbReference type="NCBI Taxonomy" id="29817"/>
    <lineage>
        <taxon>Eukaryota</taxon>
        <taxon>Viridiplantae</taxon>
        <taxon>Streptophyta</taxon>
        <taxon>Embryophyta</taxon>
        <taxon>Tracheophyta</taxon>
        <taxon>Spermatophyta</taxon>
        <taxon>Magnoliopsida</taxon>
        <taxon>Liliopsida</taxon>
        <taxon>Asparagales</taxon>
        <taxon>Iridaceae</taxon>
        <taxon>Iridoideae</taxon>
        <taxon>Irideae</taxon>
        <taxon>Iris</taxon>
    </lineage>
</organism>
<reference evidence="1" key="2">
    <citation type="submission" date="2023-04" db="EMBL/GenBank/DDBJ databases">
        <authorList>
            <person name="Bruccoleri R.E."/>
            <person name="Oakeley E.J."/>
            <person name="Faust A.-M."/>
            <person name="Dessus-Babus S."/>
            <person name="Altorfer M."/>
            <person name="Burckhardt D."/>
            <person name="Oertli M."/>
            <person name="Naumann U."/>
            <person name="Petersen F."/>
            <person name="Wong J."/>
        </authorList>
    </citation>
    <scope>NUCLEOTIDE SEQUENCE</scope>
    <source>
        <strain evidence="1">GSM-AAB239-AS_SAM_17_03QT</strain>
        <tissue evidence="1">Leaf</tissue>
    </source>
</reference>
<dbReference type="Proteomes" id="UP001140949">
    <property type="component" value="Unassembled WGS sequence"/>
</dbReference>
<dbReference type="AlphaFoldDB" id="A0AAX6HA25"/>
<reference evidence="1" key="1">
    <citation type="journal article" date="2023" name="GigaByte">
        <title>Genome assembly of the bearded iris, Iris pallida Lam.</title>
        <authorList>
            <person name="Bruccoleri R.E."/>
            <person name="Oakeley E.J."/>
            <person name="Faust A.M.E."/>
            <person name="Altorfer M."/>
            <person name="Dessus-Babus S."/>
            <person name="Burckhardt D."/>
            <person name="Oertli M."/>
            <person name="Naumann U."/>
            <person name="Petersen F."/>
            <person name="Wong J."/>
        </authorList>
    </citation>
    <scope>NUCLEOTIDE SEQUENCE</scope>
    <source>
        <strain evidence="1">GSM-AAB239-AS_SAM_17_03QT</strain>
    </source>
</reference>
<comment type="caution">
    <text evidence="1">The sequence shown here is derived from an EMBL/GenBank/DDBJ whole genome shotgun (WGS) entry which is preliminary data.</text>
</comment>
<proteinExistence type="predicted"/>
<dbReference type="EMBL" id="JANAVB010011081">
    <property type="protein sequence ID" value="KAJ6837909.1"/>
    <property type="molecule type" value="Genomic_DNA"/>
</dbReference>